<sequence>MTTSLTSAQLCEYTGGGKKVKYTLEVYSILSLKKLTAWFAMLFVASCMIGCPPECSITAGVYKGNFDGNTMQMNVPKAAETDVEYYMGLGFVTPNGVFTCEPTLCTTDVDPTNHVCTPSDSCRSKIRAYIGVNSAFFAFSELHCKYYVDFSKGPHFEVVRTS</sequence>
<comment type="caution">
    <text evidence="1">The sequence shown here is derived from an EMBL/GenBank/DDBJ whole genome shotgun (WGS) entry which is preliminary data.</text>
</comment>
<accession>A0A7J6MK45</accession>
<keyword evidence="2" id="KW-1185">Reference proteome</keyword>
<organism evidence="1 2">
    <name type="scientific">Perkinsus chesapeaki</name>
    <name type="common">Clam parasite</name>
    <name type="synonym">Perkinsus andrewsi</name>
    <dbReference type="NCBI Taxonomy" id="330153"/>
    <lineage>
        <taxon>Eukaryota</taxon>
        <taxon>Sar</taxon>
        <taxon>Alveolata</taxon>
        <taxon>Perkinsozoa</taxon>
        <taxon>Perkinsea</taxon>
        <taxon>Perkinsida</taxon>
        <taxon>Perkinsidae</taxon>
        <taxon>Perkinsus</taxon>
    </lineage>
</organism>
<gene>
    <name evidence="1" type="ORF">FOL47_001189</name>
</gene>
<protein>
    <submittedName>
        <fullName evidence="1">Uncharacterized protein</fullName>
    </submittedName>
</protein>
<dbReference type="Proteomes" id="UP000591131">
    <property type="component" value="Unassembled WGS sequence"/>
</dbReference>
<dbReference type="AlphaFoldDB" id="A0A7J6MK45"/>
<name>A0A7J6MK45_PERCH</name>
<proteinExistence type="predicted"/>
<evidence type="ECO:0000313" key="2">
    <source>
        <dbReference type="Proteomes" id="UP000591131"/>
    </source>
</evidence>
<evidence type="ECO:0000313" key="1">
    <source>
        <dbReference type="EMBL" id="KAF4671816.1"/>
    </source>
</evidence>
<reference evidence="1 2" key="1">
    <citation type="submission" date="2020-04" db="EMBL/GenBank/DDBJ databases">
        <title>Perkinsus chesapeaki whole genome sequence.</title>
        <authorList>
            <person name="Bogema D.R."/>
        </authorList>
    </citation>
    <scope>NUCLEOTIDE SEQUENCE [LARGE SCALE GENOMIC DNA]</scope>
    <source>
        <strain evidence="1">ATCC PRA-425</strain>
    </source>
</reference>
<dbReference type="EMBL" id="JAAPAO010000127">
    <property type="protein sequence ID" value="KAF4671816.1"/>
    <property type="molecule type" value="Genomic_DNA"/>
</dbReference>